<keyword evidence="7" id="KW-0067">ATP-binding</keyword>
<dbReference type="NCBIfam" id="TIGR00229">
    <property type="entry name" value="sensory_box"/>
    <property type="match status" value="2"/>
</dbReference>
<dbReference type="RefSeq" id="WP_181406370.1">
    <property type="nucleotide sequence ID" value="NZ_JBHUMR010000007.1"/>
</dbReference>
<accession>A0ABW5PN30</accession>
<evidence type="ECO:0000256" key="2">
    <source>
        <dbReference type="ARBA" id="ARBA00012438"/>
    </source>
</evidence>
<dbReference type="Gene3D" id="3.30.450.20">
    <property type="entry name" value="PAS domain"/>
    <property type="match status" value="4"/>
</dbReference>
<dbReference type="SUPFAM" id="SSF47384">
    <property type="entry name" value="Homodimeric domain of signal transducing histidine kinase"/>
    <property type="match status" value="1"/>
</dbReference>
<dbReference type="InterPro" id="IPR001610">
    <property type="entry name" value="PAC"/>
</dbReference>
<evidence type="ECO:0000313" key="12">
    <source>
        <dbReference type="EMBL" id="MFD2616360.1"/>
    </source>
</evidence>
<evidence type="ECO:0000256" key="5">
    <source>
        <dbReference type="ARBA" id="ARBA00022741"/>
    </source>
</evidence>
<keyword evidence="4" id="KW-0808">Transferase</keyword>
<evidence type="ECO:0000256" key="3">
    <source>
        <dbReference type="ARBA" id="ARBA00022553"/>
    </source>
</evidence>
<evidence type="ECO:0000256" key="6">
    <source>
        <dbReference type="ARBA" id="ARBA00022777"/>
    </source>
</evidence>
<dbReference type="InterPro" id="IPR035965">
    <property type="entry name" value="PAS-like_dom_sf"/>
</dbReference>
<evidence type="ECO:0000313" key="13">
    <source>
        <dbReference type="Proteomes" id="UP001597458"/>
    </source>
</evidence>
<dbReference type="InterPro" id="IPR004358">
    <property type="entry name" value="Sig_transdc_His_kin-like_C"/>
</dbReference>
<evidence type="ECO:0000259" key="10">
    <source>
        <dbReference type="PROSITE" id="PS50112"/>
    </source>
</evidence>
<feature type="domain" description="PAC" evidence="11">
    <location>
        <begin position="327"/>
        <end position="378"/>
    </location>
</feature>
<feature type="domain" description="PAS" evidence="10">
    <location>
        <begin position="16"/>
        <end position="64"/>
    </location>
</feature>
<reference evidence="13" key="1">
    <citation type="journal article" date="2019" name="Int. J. Syst. Evol. Microbiol.">
        <title>The Global Catalogue of Microorganisms (GCM) 10K type strain sequencing project: providing services to taxonomists for standard genome sequencing and annotation.</title>
        <authorList>
            <consortium name="The Broad Institute Genomics Platform"/>
            <consortium name="The Broad Institute Genome Sequencing Center for Infectious Disease"/>
            <person name="Wu L."/>
            <person name="Ma J."/>
        </authorList>
    </citation>
    <scope>NUCLEOTIDE SEQUENCE [LARGE SCALE GENOMIC DNA]</scope>
    <source>
        <strain evidence="13">TISTR 2241</strain>
    </source>
</reference>
<gene>
    <name evidence="12" type="ORF">ACFSTF_03395</name>
</gene>
<feature type="domain" description="PAC" evidence="11">
    <location>
        <begin position="444"/>
        <end position="496"/>
    </location>
</feature>
<keyword evidence="6" id="KW-0418">Kinase</keyword>
<dbReference type="Pfam" id="PF00512">
    <property type="entry name" value="HisKA"/>
    <property type="match status" value="1"/>
</dbReference>
<dbReference type="SMART" id="SM00388">
    <property type="entry name" value="HisKA"/>
    <property type="match status" value="1"/>
</dbReference>
<dbReference type="CDD" id="cd00075">
    <property type="entry name" value="HATPase"/>
    <property type="match status" value="1"/>
</dbReference>
<dbReference type="InterPro" id="IPR013655">
    <property type="entry name" value="PAS_fold_3"/>
</dbReference>
<dbReference type="InterPro" id="IPR003661">
    <property type="entry name" value="HisK_dim/P_dom"/>
</dbReference>
<comment type="caution">
    <text evidence="12">The sequence shown here is derived from an EMBL/GenBank/DDBJ whole genome shotgun (WGS) entry which is preliminary data.</text>
</comment>
<dbReference type="CDD" id="cd00130">
    <property type="entry name" value="PAS"/>
    <property type="match status" value="4"/>
</dbReference>
<dbReference type="SMART" id="SM00086">
    <property type="entry name" value="PAC"/>
    <property type="match status" value="2"/>
</dbReference>
<dbReference type="PROSITE" id="PS50109">
    <property type="entry name" value="HIS_KIN"/>
    <property type="match status" value="1"/>
</dbReference>
<feature type="domain" description="PAS" evidence="10">
    <location>
        <begin position="127"/>
        <end position="197"/>
    </location>
</feature>
<dbReference type="EMBL" id="JBHUMR010000007">
    <property type="protein sequence ID" value="MFD2616360.1"/>
    <property type="molecule type" value="Genomic_DNA"/>
</dbReference>
<dbReference type="PROSITE" id="PS50113">
    <property type="entry name" value="PAC"/>
    <property type="match status" value="2"/>
</dbReference>
<comment type="catalytic activity">
    <reaction evidence="1">
        <text>ATP + protein L-histidine = ADP + protein N-phospho-L-histidine.</text>
        <dbReference type="EC" id="2.7.13.3"/>
    </reaction>
</comment>
<dbReference type="InterPro" id="IPR036097">
    <property type="entry name" value="HisK_dim/P_sf"/>
</dbReference>
<organism evidence="12 13">
    <name type="scientific">Terrilactibacillus laevilacticus</name>
    <dbReference type="NCBI Taxonomy" id="1380157"/>
    <lineage>
        <taxon>Bacteria</taxon>
        <taxon>Bacillati</taxon>
        <taxon>Bacillota</taxon>
        <taxon>Bacilli</taxon>
        <taxon>Bacillales</taxon>
        <taxon>Bacillaceae</taxon>
        <taxon>Terrilactibacillus</taxon>
    </lineage>
</organism>
<dbReference type="Gene3D" id="3.30.565.10">
    <property type="entry name" value="Histidine kinase-like ATPase, C-terminal domain"/>
    <property type="match status" value="1"/>
</dbReference>
<dbReference type="SMART" id="SM00091">
    <property type="entry name" value="PAS"/>
    <property type="match status" value="4"/>
</dbReference>
<dbReference type="Pfam" id="PF08447">
    <property type="entry name" value="PAS_3"/>
    <property type="match status" value="2"/>
</dbReference>
<dbReference type="PROSITE" id="PS50112">
    <property type="entry name" value="PAS"/>
    <property type="match status" value="4"/>
</dbReference>
<dbReference type="EC" id="2.7.13.3" evidence="2"/>
<feature type="domain" description="PAS" evidence="10">
    <location>
        <begin position="413"/>
        <end position="433"/>
    </location>
</feature>
<dbReference type="PANTHER" id="PTHR43065:SF34">
    <property type="entry name" value="SPORULATION KINASE A"/>
    <property type="match status" value="1"/>
</dbReference>
<evidence type="ECO:0000259" key="11">
    <source>
        <dbReference type="PROSITE" id="PS50113"/>
    </source>
</evidence>
<keyword evidence="3" id="KW-0597">Phosphoprotein</keyword>
<protein>
    <recommendedName>
        <fullName evidence="2">histidine kinase</fullName>
        <ecNumber evidence="2">2.7.13.3</ecNumber>
    </recommendedName>
</protein>
<dbReference type="InterPro" id="IPR000014">
    <property type="entry name" value="PAS"/>
</dbReference>
<dbReference type="Proteomes" id="UP001597458">
    <property type="component" value="Unassembled WGS sequence"/>
</dbReference>
<dbReference type="InterPro" id="IPR000700">
    <property type="entry name" value="PAS-assoc_C"/>
</dbReference>
<feature type="domain" description="PAS" evidence="10">
    <location>
        <begin position="284"/>
        <end position="323"/>
    </location>
</feature>
<dbReference type="InterPro" id="IPR013767">
    <property type="entry name" value="PAS_fold"/>
</dbReference>
<dbReference type="SUPFAM" id="SSF55874">
    <property type="entry name" value="ATPase domain of HSP90 chaperone/DNA topoisomerase II/histidine kinase"/>
    <property type="match status" value="1"/>
</dbReference>
<dbReference type="InterPro" id="IPR036890">
    <property type="entry name" value="HATPase_C_sf"/>
</dbReference>
<dbReference type="CDD" id="cd00082">
    <property type="entry name" value="HisKA"/>
    <property type="match status" value="1"/>
</dbReference>
<evidence type="ECO:0000256" key="1">
    <source>
        <dbReference type="ARBA" id="ARBA00000085"/>
    </source>
</evidence>
<dbReference type="InterPro" id="IPR005467">
    <property type="entry name" value="His_kinase_dom"/>
</dbReference>
<dbReference type="InterPro" id="IPR003594">
    <property type="entry name" value="HATPase_dom"/>
</dbReference>
<evidence type="ECO:0000256" key="8">
    <source>
        <dbReference type="ARBA" id="ARBA00023012"/>
    </source>
</evidence>
<dbReference type="SMART" id="SM00387">
    <property type="entry name" value="HATPase_c"/>
    <property type="match status" value="1"/>
</dbReference>
<proteinExistence type="predicted"/>
<keyword evidence="8" id="KW-0902">Two-component regulatory system</keyword>
<keyword evidence="13" id="KW-1185">Reference proteome</keyword>
<name>A0ABW5PN30_9BACI</name>
<evidence type="ECO:0000256" key="7">
    <source>
        <dbReference type="ARBA" id="ARBA00022840"/>
    </source>
</evidence>
<dbReference type="PRINTS" id="PR00344">
    <property type="entry name" value="BCTRLSENSOR"/>
</dbReference>
<dbReference type="SUPFAM" id="SSF55785">
    <property type="entry name" value="PYP-like sensor domain (PAS domain)"/>
    <property type="match status" value="4"/>
</dbReference>
<dbReference type="Pfam" id="PF00989">
    <property type="entry name" value="PAS"/>
    <property type="match status" value="2"/>
</dbReference>
<sequence>MKYIKQFLSFIKRKKAKSVQNLVVQTLDPAFFILDSNLQFSYVNHEAERLLNKKLNRLIGKSILSVFPSLTYLVERCRTSYRRKIVQNFHYLLPIINNWVHVFIYPSKHNICIFIQTVPNEHLYISDMKVYRHIFEHFPEAISILNIDGFVGSVNHAWENLLGISEKRIHGHPLSTIISKSDENAVTQELKNVTKGQTVQISVNVLYRFEKHLHVDITMMPIMINQQVARIFITIKKEPQSLTHTKRENKNEVKQSLFDKMNQIIGWDWDYKLDQLTWLPLKRDLFGIESEDQINTHRKFTMLVHPEDRDQFLESINRAKTKYDEPSKISYRIIRPNDQEIRYIQSLVQPNHEENHHQLTGVIKDITDNIKEQNKLNRTEQLYQLITEHSLEIIAYTTPDGRYEYISPAVRRLGYEPDELIGRYFSSYIHPDDLYKIDSPDYTNVLTCRFRHKDGHYVWLERSLQYIENNQHQVEKVLSISRDISERIEAEDIMKRSEKLTMAGELAAGIAHEIRNPLTSLKGFLQMMQYGYSVKQQYYNVMESELNRIEMILNELLLLAKPTVNKFQKQNIMMLIEHVTTLLGSVANMSNVELIINPPKEMVYINCDESQMKQVLINLIKNAIEVMPNGGKVTINVQSTTKFVTISITDEGSGIPEEKIKNIGQPFFTTKEQGTGLGLAVSFNIIENHNGKVSIESKINQGSTFTLSFPTME</sequence>
<dbReference type="Gene3D" id="1.10.287.130">
    <property type="match status" value="1"/>
</dbReference>
<dbReference type="Pfam" id="PF02518">
    <property type="entry name" value="HATPase_c"/>
    <property type="match status" value="1"/>
</dbReference>
<dbReference type="PANTHER" id="PTHR43065">
    <property type="entry name" value="SENSOR HISTIDINE KINASE"/>
    <property type="match status" value="1"/>
</dbReference>
<feature type="domain" description="Histidine kinase" evidence="9">
    <location>
        <begin position="509"/>
        <end position="713"/>
    </location>
</feature>
<keyword evidence="5" id="KW-0547">Nucleotide-binding</keyword>
<evidence type="ECO:0000259" key="9">
    <source>
        <dbReference type="PROSITE" id="PS50109"/>
    </source>
</evidence>
<evidence type="ECO:0000256" key="4">
    <source>
        <dbReference type="ARBA" id="ARBA00022679"/>
    </source>
</evidence>